<name>A0A7D4NQC1_9GAMM</name>
<feature type="transmembrane region" description="Helical" evidence="1">
    <location>
        <begin position="20"/>
        <end position="42"/>
    </location>
</feature>
<keyword evidence="1" id="KW-1133">Transmembrane helix</keyword>
<gene>
    <name evidence="2" type="ORF">HQN79_03705</name>
</gene>
<dbReference type="EMBL" id="CP054020">
    <property type="protein sequence ID" value="QKI88732.1"/>
    <property type="molecule type" value="Genomic_DNA"/>
</dbReference>
<dbReference type="Proteomes" id="UP000504724">
    <property type="component" value="Chromosome"/>
</dbReference>
<protein>
    <submittedName>
        <fullName evidence="2">Uncharacterized protein</fullName>
    </submittedName>
</protein>
<keyword evidence="1" id="KW-0472">Membrane</keyword>
<dbReference type="RefSeq" id="WP_173284345.1">
    <property type="nucleotide sequence ID" value="NZ_CP054020.1"/>
</dbReference>
<dbReference type="AlphaFoldDB" id="A0A7D4NQC1"/>
<reference evidence="2 3" key="1">
    <citation type="submission" date="2020-05" db="EMBL/GenBank/DDBJ databases">
        <title>Thiomicrorhabdus sediminis sp.nov. and Thiomicrorhabdus xiamenensis sp.nov., novel sulfur-oxidizing bacteria isolated from coastal sediment.</title>
        <authorList>
            <person name="Liu X."/>
        </authorList>
    </citation>
    <scope>NUCLEOTIDE SEQUENCE [LARGE SCALE GENOMIC DNA]</scope>
    <source>
        <strain evidence="2 3">G2</strain>
    </source>
</reference>
<keyword evidence="1" id="KW-0812">Transmembrane</keyword>
<evidence type="ECO:0000256" key="1">
    <source>
        <dbReference type="SAM" id="Phobius"/>
    </source>
</evidence>
<proteinExistence type="predicted"/>
<evidence type="ECO:0000313" key="3">
    <source>
        <dbReference type="Proteomes" id="UP000504724"/>
    </source>
</evidence>
<feature type="transmembrane region" description="Helical" evidence="1">
    <location>
        <begin position="136"/>
        <end position="153"/>
    </location>
</feature>
<accession>A0A7D4NQC1</accession>
<organism evidence="2 3">
    <name type="scientific">Thiomicrorhabdus xiamenensis</name>
    <dbReference type="NCBI Taxonomy" id="2739063"/>
    <lineage>
        <taxon>Bacteria</taxon>
        <taxon>Pseudomonadati</taxon>
        <taxon>Pseudomonadota</taxon>
        <taxon>Gammaproteobacteria</taxon>
        <taxon>Thiotrichales</taxon>
        <taxon>Piscirickettsiaceae</taxon>
        <taxon>Thiomicrorhabdus</taxon>
    </lineage>
</organism>
<evidence type="ECO:0000313" key="2">
    <source>
        <dbReference type="EMBL" id="QKI88732.1"/>
    </source>
</evidence>
<keyword evidence="3" id="KW-1185">Reference proteome</keyword>
<sequence>MNLDDYIRDLKKRLRNKSVVSSLLMFQIIAVAFGTAGLAFSFDSLFNNEPEYLKYFDDEIWRLKDEFKESTAHIESLLSERSDEISSSVVSAGIKNNLTALAQESKGVASSIDGFANAFNERKYAIADSHFSSKRVLFLVFSFFVVFYIKFLVDLYRHNINQISHEQAILDALRLCMKSNDNNEATVNVEALKEVLPLLRVRLSSNDRLDPMFSKILNKVGGKA</sequence>
<dbReference type="KEGG" id="txa:HQN79_03705"/>